<keyword evidence="6" id="KW-1185">Reference proteome</keyword>
<keyword evidence="2" id="KW-0689">Ribosomal protein</keyword>
<dbReference type="InParanoid" id="A0A0G4GLP8"/>
<dbReference type="Proteomes" id="UP000041254">
    <property type="component" value="Unassembled WGS sequence"/>
</dbReference>
<dbReference type="NCBIfam" id="NF000955">
    <property type="entry name" value="PRK00099.1-1"/>
    <property type="match status" value="1"/>
</dbReference>
<dbReference type="OrthoDB" id="360689at2759"/>
<dbReference type="Pfam" id="PF00466">
    <property type="entry name" value="Ribosomal_L10"/>
    <property type="match status" value="1"/>
</dbReference>
<dbReference type="PhylomeDB" id="A0A0G4GLP8"/>
<dbReference type="PANTHER" id="PTHR11560">
    <property type="entry name" value="39S RIBOSOMAL PROTEIN L10, MITOCHONDRIAL"/>
    <property type="match status" value="1"/>
</dbReference>
<evidence type="ECO:0008006" key="7">
    <source>
        <dbReference type="Google" id="ProtNLM"/>
    </source>
</evidence>
<name>A0A0G4GLP8_VITBC</name>
<dbReference type="OMA" id="PLCHQRI"/>
<dbReference type="EMBL" id="CDMY01000708">
    <property type="protein sequence ID" value="CEM31005.1"/>
    <property type="molecule type" value="Genomic_DNA"/>
</dbReference>
<dbReference type="Gene3D" id="3.30.70.1730">
    <property type="match status" value="1"/>
</dbReference>
<accession>A0A0G4GLP8</accession>
<proteinExistence type="inferred from homology"/>
<organism evidence="5 6">
    <name type="scientific">Vitrella brassicaformis (strain CCMP3155)</name>
    <dbReference type="NCBI Taxonomy" id="1169540"/>
    <lineage>
        <taxon>Eukaryota</taxon>
        <taxon>Sar</taxon>
        <taxon>Alveolata</taxon>
        <taxon>Colpodellida</taxon>
        <taxon>Vitrellaceae</taxon>
        <taxon>Vitrella</taxon>
    </lineage>
</organism>
<dbReference type="VEuPathDB" id="CryptoDB:Vbra_18266"/>
<dbReference type="CDD" id="cd05797">
    <property type="entry name" value="Ribosomal_L10"/>
    <property type="match status" value="1"/>
</dbReference>
<evidence type="ECO:0000313" key="6">
    <source>
        <dbReference type="Proteomes" id="UP000041254"/>
    </source>
</evidence>
<dbReference type="GO" id="GO:1990904">
    <property type="term" value="C:ribonucleoprotein complex"/>
    <property type="evidence" value="ECO:0007669"/>
    <property type="project" value="UniProtKB-KW"/>
</dbReference>
<gene>
    <name evidence="5" type="ORF">Vbra_18266</name>
</gene>
<reference evidence="5 6" key="1">
    <citation type="submission" date="2014-11" db="EMBL/GenBank/DDBJ databases">
        <authorList>
            <person name="Zhu J."/>
            <person name="Qi W."/>
            <person name="Song R."/>
        </authorList>
    </citation>
    <scope>NUCLEOTIDE SEQUENCE [LARGE SCALE GENOMIC DNA]</scope>
</reference>
<evidence type="ECO:0000313" key="5">
    <source>
        <dbReference type="EMBL" id="CEM31005.1"/>
    </source>
</evidence>
<sequence>MKRNREAEAPSPCPPHQPRRSAPTSGSCRTALLCTLVASSLLLAHGTHPLAASAFVPPSPSFLRRPASREDLLWTRVHGGAQGTATTKEGKQATIDKFSDLLGDTNLLFALEGSKLGPNERVKLRRSLPEGTKIHTVKNRLLRVAAKGTDFEDYANGATGQSLYVFVTHEDYKGVMEALKQFGKGMPDFREHNVIKGGSFDSTVLDAEGVDAISKLPTKLELIQKIAVLINMVPTRLATSVKQVPTKLARAINLALVDGKDGGGEGEGTAAEEPSAAADTPPADAAAAEGDKGESANAGATDS</sequence>
<dbReference type="GO" id="GO:0005840">
    <property type="term" value="C:ribosome"/>
    <property type="evidence" value="ECO:0007669"/>
    <property type="project" value="UniProtKB-KW"/>
</dbReference>
<dbReference type="InterPro" id="IPR001790">
    <property type="entry name" value="Ribosomal_uL10"/>
</dbReference>
<keyword evidence="3" id="KW-0687">Ribonucleoprotein</keyword>
<feature type="region of interest" description="Disordered" evidence="4">
    <location>
        <begin position="1"/>
        <end position="25"/>
    </location>
</feature>
<protein>
    <recommendedName>
        <fullName evidence="7">50S ribosomal protein L10</fullName>
    </recommendedName>
</protein>
<dbReference type="AlphaFoldDB" id="A0A0G4GLP8"/>
<dbReference type="STRING" id="1169540.A0A0G4GLP8"/>
<feature type="compositionally biased region" description="Low complexity" evidence="4">
    <location>
        <begin position="268"/>
        <end position="288"/>
    </location>
</feature>
<evidence type="ECO:0000256" key="1">
    <source>
        <dbReference type="ARBA" id="ARBA00008889"/>
    </source>
</evidence>
<evidence type="ECO:0000256" key="2">
    <source>
        <dbReference type="ARBA" id="ARBA00022980"/>
    </source>
</evidence>
<dbReference type="InterPro" id="IPR043141">
    <property type="entry name" value="Ribosomal_uL10-like_sf"/>
</dbReference>
<evidence type="ECO:0000256" key="3">
    <source>
        <dbReference type="ARBA" id="ARBA00023274"/>
    </source>
</evidence>
<dbReference type="InterPro" id="IPR047865">
    <property type="entry name" value="Ribosomal_uL10_bac_type"/>
</dbReference>
<evidence type="ECO:0000256" key="4">
    <source>
        <dbReference type="SAM" id="MobiDB-lite"/>
    </source>
</evidence>
<comment type="similarity">
    <text evidence="1">Belongs to the universal ribosomal protein uL10 family.</text>
</comment>
<feature type="region of interest" description="Disordered" evidence="4">
    <location>
        <begin position="259"/>
        <end position="303"/>
    </location>
</feature>
<dbReference type="SUPFAM" id="SSF160369">
    <property type="entry name" value="Ribosomal protein L10-like"/>
    <property type="match status" value="1"/>
</dbReference>